<accession>A0ABS7CEV1</accession>
<comment type="caution">
    <text evidence="1">The sequence shown here is derived from an EMBL/GenBank/DDBJ whole genome shotgun (WGS) entry which is preliminary data.</text>
</comment>
<proteinExistence type="predicted"/>
<evidence type="ECO:0000313" key="2">
    <source>
        <dbReference type="Proteomes" id="UP001519887"/>
    </source>
</evidence>
<reference evidence="1 2" key="1">
    <citation type="submission" date="2021-07" db="EMBL/GenBank/DDBJ databases">
        <title>Paenibacillus radiodurans sp. nov., isolated from the southeastern edge of Tengger Desert.</title>
        <authorList>
            <person name="Zhang G."/>
        </authorList>
    </citation>
    <scope>NUCLEOTIDE SEQUENCE [LARGE SCALE GENOMIC DNA]</scope>
    <source>
        <strain evidence="1 2">CCM 7311</strain>
    </source>
</reference>
<dbReference type="Proteomes" id="UP001519887">
    <property type="component" value="Unassembled WGS sequence"/>
</dbReference>
<dbReference type="EMBL" id="JAHZIK010001655">
    <property type="protein sequence ID" value="MBW7459463.1"/>
    <property type="molecule type" value="Genomic_DNA"/>
</dbReference>
<protein>
    <submittedName>
        <fullName evidence="1">Uncharacterized protein</fullName>
    </submittedName>
</protein>
<sequence>MSAKMKFANIKVAKKTRSRARISSNSCCKKTDSAVEGIQEAGRDLCKLFCQLKDADNAAALVRAIRCKNRKVVDSIIGDNCSVVCFFNQGRSSCVRISCVFGECCDVRITFDICVSNGQCNIL</sequence>
<evidence type="ECO:0000313" key="1">
    <source>
        <dbReference type="EMBL" id="MBW7459463.1"/>
    </source>
</evidence>
<organism evidence="1 2">
    <name type="scientific">Paenibacillus sepulcri</name>
    <dbReference type="NCBI Taxonomy" id="359917"/>
    <lineage>
        <taxon>Bacteria</taxon>
        <taxon>Bacillati</taxon>
        <taxon>Bacillota</taxon>
        <taxon>Bacilli</taxon>
        <taxon>Bacillales</taxon>
        <taxon>Paenibacillaceae</taxon>
        <taxon>Paenibacillus</taxon>
    </lineage>
</organism>
<name>A0ABS7CEV1_9BACL</name>
<gene>
    <name evidence="1" type="ORF">K0U00_35945</name>
</gene>
<keyword evidence="2" id="KW-1185">Reference proteome</keyword>
<dbReference type="RefSeq" id="WP_210043114.1">
    <property type="nucleotide sequence ID" value="NZ_JBHLVU010000023.1"/>
</dbReference>